<sequence length="100" mass="10629">MECWWSLTRLPLTCLTKPMMKLGDMHQSPSSSSSSMNSQAKFLSISGAAASTPFANFSKIGDPSGRLNFGGKAVVHSHGVDFSVMAVKEIICVAARKAPP</sequence>
<name>A0ABY7CHF3_9BASI</name>
<evidence type="ECO:0000313" key="2">
    <source>
        <dbReference type="Proteomes" id="UP001164743"/>
    </source>
</evidence>
<protein>
    <submittedName>
        <fullName evidence="1">Uncharacterized protein</fullName>
    </submittedName>
</protein>
<dbReference type="EMBL" id="CP110423">
    <property type="protein sequence ID" value="WAQ83387.1"/>
    <property type="molecule type" value="Genomic_DNA"/>
</dbReference>
<proteinExistence type="predicted"/>
<accession>A0ABY7CHF3</accession>
<evidence type="ECO:0000313" key="1">
    <source>
        <dbReference type="EMBL" id="WAQ83387.1"/>
    </source>
</evidence>
<dbReference type="RefSeq" id="XP_053018942.1">
    <property type="nucleotide sequence ID" value="XM_053167756.1"/>
</dbReference>
<organism evidence="1 2">
    <name type="scientific">Puccinia triticina</name>
    <dbReference type="NCBI Taxonomy" id="208348"/>
    <lineage>
        <taxon>Eukaryota</taxon>
        <taxon>Fungi</taxon>
        <taxon>Dikarya</taxon>
        <taxon>Basidiomycota</taxon>
        <taxon>Pucciniomycotina</taxon>
        <taxon>Pucciniomycetes</taxon>
        <taxon>Pucciniales</taxon>
        <taxon>Pucciniaceae</taxon>
        <taxon>Puccinia</taxon>
    </lineage>
</organism>
<dbReference type="GeneID" id="77808651"/>
<dbReference type="Proteomes" id="UP001164743">
    <property type="component" value="Chromosome 3A"/>
</dbReference>
<keyword evidence="2" id="KW-1185">Reference proteome</keyword>
<gene>
    <name evidence="1" type="ORF">PtA15_3A757</name>
</gene>
<reference evidence="1" key="1">
    <citation type="submission" date="2022-10" db="EMBL/GenBank/DDBJ databases">
        <title>Puccinia triticina Genome sequencing and assembly.</title>
        <authorList>
            <person name="Li C."/>
        </authorList>
    </citation>
    <scope>NUCLEOTIDE SEQUENCE</scope>
    <source>
        <strain evidence="1">Pt15</strain>
    </source>
</reference>